<organism evidence="2">
    <name type="scientific">mine drainage metagenome</name>
    <dbReference type="NCBI Taxonomy" id="410659"/>
    <lineage>
        <taxon>unclassified sequences</taxon>
        <taxon>metagenomes</taxon>
        <taxon>ecological metagenomes</taxon>
    </lineage>
</organism>
<gene>
    <name evidence="2" type="ORF">GALL_457140</name>
</gene>
<proteinExistence type="predicted"/>
<evidence type="ECO:0000256" key="1">
    <source>
        <dbReference type="SAM" id="MobiDB-lite"/>
    </source>
</evidence>
<feature type="compositionally biased region" description="Basic and acidic residues" evidence="1">
    <location>
        <begin position="116"/>
        <end position="137"/>
    </location>
</feature>
<feature type="region of interest" description="Disordered" evidence="1">
    <location>
        <begin position="116"/>
        <end position="138"/>
    </location>
</feature>
<evidence type="ECO:0008006" key="3">
    <source>
        <dbReference type="Google" id="ProtNLM"/>
    </source>
</evidence>
<dbReference type="Pfam" id="PF06666">
    <property type="entry name" value="DUF1173"/>
    <property type="match status" value="1"/>
</dbReference>
<sequence>MGNTSIRVRRTGQILDVRDATASTEARKRLLAPHHGSATVECLCTNPPIPMTVAHRTIPSETWYLVAADREQAKRHAPDCLARQDGAGTPAAPESAGPAAMIDETGVTLARGFLREWRESTPERETPPPRASRDPDTAPRGVGLVGLLWMLWSQAGLNLWKPGYAGKRDWDIVRLRLRDAAARIRSAKADHWTLADDLFVPPQFNSREAKSKATSEAFHGALNAALASRRVVFLLGEIKSATRLPDGAMALRLHNALPSIEITVPPGLAGDLERAASAWNGLVAAERTDRRILLSRVRRTVDGATISCVGAGVMRVDANAIPFDSSYERRVAALLTEQGRAFAKPFTQGNAPSWWARKMDALGVAPDYVLTDLFPGVFCEVLGRMSDREYRSHAEAKLATYRRAGVPLWAWNPSEDADPPPLPEKQR</sequence>
<dbReference type="AlphaFoldDB" id="A0A1J5PND4"/>
<comment type="caution">
    <text evidence="2">The sequence shown here is derived from an EMBL/GenBank/DDBJ whole genome shotgun (WGS) entry which is preliminary data.</text>
</comment>
<reference evidence="2" key="1">
    <citation type="submission" date="2016-10" db="EMBL/GenBank/DDBJ databases">
        <title>Sequence of Gallionella enrichment culture.</title>
        <authorList>
            <person name="Poehlein A."/>
            <person name="Muehling M."/>
            <person name="Daniel R."/>
        </authorList>
    </citation>
    <scope>NUCLEOTIDE SEQUENCE</scope>
</reference>
<protein>
    <recommendedName>
        <fullName evidence="3">DUF1173 family protein</fullName>
    </recommendedName>
</protein>
<evidence type="ECO:0000313" key="2">
    <source>
        <dbReference type="EMBL" id="OIQ72658.1"/>
    </source>
</evidence>
<dbReference type="InterPro" id="IPR009553">
    <property type="entry name" value="DUF1173"/>
</dbReference>
<accession>A0A1J5PND4</accession>
<name>A0A1J5PND4_9ZZZZ</name>
<dbReference type="EMBL" id="MLJW01003179">
    <property type="protein sequence ID" value="OIQ72658.1"/>
    <property type="molecule type" value="Genomic_DNA"/>
</dbReference>